<name>A0A0B1PAK0_UNCNE</name>
<dbReference type="EMBL" id="JNVN01000293">
    <property type="protein sequence ID" value="KHJ35717.1"/>
    <property type="molecule type" value="Genomic_DNA"/>
</dbReference>
<proteinExistence type="predicted"/>
<organism evidence="1 2">
    <name type="scientific">Uncinula necator</name>
    <name type="common">Grape powdery mildew</name>
    <dbReference type="NCBI Taxonomy" id="52586"/>
    <lineage>
        <taxon>Eukaryota</taxon>
        <taxon>Fungi</taxon>
        <taxon>Dikarya</taxon>
        <taxon>Ascomycota</taxon>
        <taxon>Pezizomycotina</taxon>
        <taxon>Leotiomycetes</taxon>
        <taxon>Erysiphales</taxon>
        <taxon>Erysiphaceae</taxon>
        <taxon>Erysiphe</taxon>
    </lineage>
</organism>
<dbReference type="HOGENOM" id="CLU_427727_0_0_1"/>
<gene>
    <name evidence="1" type="ORF">EV44_g5473</name>
</gene>
<accession>A0A0B1PAK0</accession>
<dbReference type="OMA" id="CKQLMDP"/>
<dbReference type="AlphaFoldDB" id="A0A0B1PAK0"/>
<evidence type="ECO:0000313" key="1">
    <source>
        <dbReference type="EMBL" id="KHJ35717.1"/>
    </source>
</evidence>
<protein>
    <submittedName>
        <fullName evidence="1">Uncharacterized protein</fullName>
    </submittedName>
</protein>
<dbReference type="Proteomes" id="UP000030854">
    <property type="component" value="Unassembled WGS sequence"/>
</dbReference>
<sequence>MSSDIRLQNLDTCEDNNQIYSGPESSLTEKFLPKSDNLLQESHDTLNYARSNNECANTHLDADFDKELEISKTSETSHFGKDERVENSYKCLIKDQEHFEKLQHTKISRERSEGLKLFTDTFPQDPIVQRAWVKRIFDAILDLDGIIDKKTKYHNSSSQAARRIRDGYYPDLEIEKTAWRLMLNARDAQIGVHLVEKFHGIKVEGPVLNGVGVFKTWADRMDAIINTLRVSKAACKQLMDPHYLDRLVECPNLERQMKKNNKRINTERDIQNQLGRKLLDLKVIPVADIEREAKKLREIKEEHRLTAPPKTPRIKKEIICDDSSVLSLPTGNSMTRKTLSHARKRKRALRKKKLFHLNERNIGFCSKSVENSLPEQFQSVSSQDFQRSSGVYKDSITPVGFSTEANMLVESDPSKINGIFIDDTYDPNRISLTSGNHNDTESYILNSNRDRQDSNKYQNNREILFQLDQNINSFHTVLYIQPSVLGGSMHNPQSSNIVEPNTIRIYSEIICNLLKISNEYAIHFSLEDLRLYAHAYNSMFISYTWNHPDMGSNKAKGCCVYDELTGHTYHIINQFPRFLSIALNRGDIDQSLRMVPGTDFNHLFDTHGNELMDQALGVIPNACGLFLHPIPPQLPKKDIY</sequence>
<dbReference type="STRING" id="52586.A0A0B1PAK0"/>
<reference evidence="1 2" key="1">
    <citation type="journal article" date="2014" name="BMC Genomics">
        <title>Adaptive genomic structural variation in the grape powdery mildew pathogen, Erysiphe necator.</title>
        <authorList>
            <person name="Jones L."/>
            <person name="Riaz S."/>
            <person name="Morales-Cruz A."/>
            <person name="Amrine K.C."/>
            <person name="McGuire B."/>
            <person name="Gubler W.D."/>
            <person name="Walker M.A."/>
            <person name="Cantu D."/>
        </authorList>
    </citation>
    <scope>NUCLEOTIDE SEQUENCE [LARGE SCALE GENOMIC DNA]</scope>
    <source>
        <strain evidence="2">c</strain>
    </source>
</reference>
<keyword evidence="2" id="KW-1185">Reference proteome</keyword>
<comment type="caution">
    <text evidence="1">The sequence shown here is derived from an EMBL/GenBank/DDBJ whole genome shotgun (WGS) entry which is preliminary data.</text>
</comment>
<evidence type="ECO:0000313" key="2">
    <source>
        <dbReference type="Proteomes" id="UP000030854"/>
    </source>
</evidence>
<dbReference type="OrthoDB" id="4851482at2759"/>